<evidence type="ECO:0000313" key="3">
    <source>
        <dbReference type="Proteomes" id="UP000006701"/>
    </source>
</evidence>
<dbReference type="KEGG" id="act:ACLA_002840"/>
<evidence type="ECO:0008006" key="4">
    <source>
        <dbReference type="Google" id="ProtNLM"/>
    </source>
</evidence>
<dbReference type="AlphaFoldDB" id="A1C5A5"/>
<dbReference type="PANTHER" id="PTHR37538:SF1">
    <property type="entry name" value="BTB DOMAIN-CONTAINING PROTEIN"/>
    <property type="match status" value="1"/>
</dbReference>
<name>A1C5A5_ASPCL</name>
<dbReference type="eggNOG" id="KOG1565">
    <property type="taxonomic scope" value="Eukaryota"/>
</dbReference>
<dbReference type="HOGENOM" id="CLU_049464_0_0_1"/>
<keyword evidence="3" id="KW-1185">Reference proteome</keyword>
<proteinExistence type="predicted"/>
<dbReference type="GeneID" id="4708506"/>
<dbReference type="OMA" id="RIPACCI"/>
<reference evidence="2 3" key="1">
    <citation type="journal article" date="2008" name="PLoS Genet.">
        <title>Genomic islands in the pathogenic filamentous fungus Aspergillus fumigatus.</title>
        <authorList>
            <person name="Fedorova N.D."/>
            <person name="Khaldi N."/>
            <person name="Joardar V.S."/>
            <person name="Maiti R."/>
            <person name="Amedeo P."/>
            <person name="Anderson M.J."/>
            <person name="Crabtree J."/>
            <person name="Silva J.C."/>
            <person name="Badger J.H."/>
            <person name="Albarraq A."/>
            <person name="Angiuoli S."/>
            <person name="Bussey H."/>
            <person name="Bowyer P."/>
            <person name="Cotty P.J."/>
            <person name="Dyer P.S."/>
            <person name="Egan A."/>
            <person name="Galens K."/>
            <person name="Fraser-Liggett C.M."/>
            <person name="Haas B.J."/>
            <person name="Inman J.M."/>
            <person name="Kent R."/>
            <person name="Lemieux S."/>
            <person name="Malavazi I."/>
            <person name="Orvis J."/>
            <person name="Roemer T."/>
            <person name="Ronning C.M."/>
            <person name="Sundaram J.P."/>
            <person name="Sutton G."/>
            <person name="Turner G."/>
            <person name="Venter J.C."/>
            <person name="White O.R."/>
            <person name="Whitty B.R."/>
            <person name="Youngman P."/>
            <person name="Wolfe K.H."/>
            <person name="Goldman G.H."/>
            <person name="Wortman J.R."/>
            <person name="Jiang B."/>
            <person name="Denning D.W."/>
            <person name="Nierman W.C."/>
        </authorList>
    </citation>
    <scope>NUCLEOTIDE SEQUENCE [LARGE SCALE GENOMIC DNA]</scope>
    <source>
        <strain evidence="3">ATCC 1007 / CBS 513.65 / DSM 816 / NCTC 3887 / NRRL 1</strain>
    </source>
</reference>
<sequence>MAPKKKKPYSNRSVNDKPNPHLKQSLGDSLIEYNQPEWSPYESQIISIRIGCRTYRIPACCIQNYPQLSSSRSWESDYILSEVDDEVGHTVVHFLRTGNYETLRAASEPGVSKMAIEYRRSMLVYQAARKYDLCDLETYAKKYIEMFGESMSTFDRMEAAREIYSRLPQDETWLASYINKQLRIAFSLDETIFQREEFYHGVGKDPVFDKAVMRMVVNIYSELLSRRNTETTPEEGVAEEGTAEDCAVEDGADAAEVGAVEESAVGDGAAEDNAAGEYGAAEEGAVEEGAVNIGGLRKKAI</sequence>
<evidence type="ECO:0000313" key="2">
    <source>
        <dbReference type="EMBL" id="EAW14873.1"/>
    </source>
</evidence>
<organism evidence="2 3">
    <name type="scientific">Aspergillus clavatus (strain ATCC 1007 / CBS 513.65 / DSM 816 / NCTC 3887 / NRRL 1 / QM 1276 / 107)</name>
    <dbReference type="NCBI Taxonomy" id="344612"/>
    <lineage>
        <taxon>Eukaryota</taxon>
        <taxon>Fungi</taxon>
        <taxon>Dikarya</taxon>
        <taxon>Ascomycota</taxon>
        <taxon>Pezizomycotina</taxon>
        <taxon>Eurotiomycetes</taxon>
        <taxon>Eurotiomycetidae</taxon>
        <taxon>Eurotiales</taxon>
        <taxon>Aspergillaceae</taxon>
        <taxon>Aspergillus</taxon>
        <taxon>Aspergillus subgen. Fumigati</taxon>
    </lineage>
</organism>
<dbReference type="RefSeq" id="XP_001276299.1">
    <property type="nucleotide sequence ID" value="XM_001276298.1"/>
</dbReference>
<accession>A1C5A5</accession>
<protein>
    <recommendedName>
        <fullName evidence="4">BTB domain-containing protein</fullName>
    </recommendedName>
</protein>
<feature type="region of interest" description="Disordered" evidence="1">
    <location>
        <begin position="1"/>
        <end position="22"/>
    </location>
</feature>
<dbReference type="EMBL" id="DS027004">
    <property type="protein sequence ID" value="EAW14873.1"/>
    <property type="molecule type" value="Genomic_DNA"/>
</dbReference>
<dbReference type="VEuPathDB" id="FungiDB:ACLA_002840"/>
<dbReference type="OrthoDB" id="3594103at2759"/>
<feature type="region of interest" description="Disordered" evidence="1">
    <location>
        <begin position="259"/>
        <end position="284"/>
    </location>
</feature>
<gene>
    <name evidence="2" type="ORF">ACLA_002840</name>
</gene>
<evidence type="ECO:0000256" key="1">
    <source>
        <dbReference type="SAM" id="MobiDB-lite"/>
    </source>
</evidence>
<dbReference type="PANTHER" id="PTHR37538">
    <property type="entry name" value="BTB DOMAIN-CONTAINING PROTEIN"/>
    <property type="match status" value="1"/>
</dbReference>
<dbReference type="Proteomes" id="UP000006701">
    <property type="component" value="Unassembled WGS sequence"/>
</dbReference>